<dbReference type="GO" id="GO:0005762">
    <property type="term" value="C:mitochondrial large ribosomal subunit"/>
    <property type="evidence" value="ECO:0007669"/>
    <property type="project" value="TreeGrafter"/>
</dbReference>
<dbReference type="InterPro" id="IPR016095">
    <property type="entry name" value="Ribosomal_uL1_3-a/b-sand"/>
</dbReference>
<evidence type="ECO:0000256" key="3">
    <source>
        <dbReference type="ARBA" id="ARBA00023274"/>
    </source>
</evidence>
<evidence type="ECO:0000256" key="4">
    <source>
        <dbReference type="SAM" id="MobiDB-lite"/>
    </source>
</evidence>
<dbReference type="Gene3D" id="3.30.190.20">
    <property type="match status" value="1"/>
</dbReference>
<dbReference type="OrthoDB" id="1747252at2759"/>
<dbReference type="Pfam" id="PF00687">
    <property type="entry name" value="Ribosomal_L1"/>
    <property type="match status" value="1"/>
</dbReference>
<dbReference type="Gene3D" id="3.40.50.790">
    <property type="match status" value="1"/>
</dbReference>
<keyword evidence="3" id="KW-0687">Ribonucleoprotein</keyword>
<gene>
    <name evidence="5" type="ORF">KVT40_003586</name>
</gene>
<dbReference type="FunFam" id="3.40.50.790:FF:000001">
    <property type="entry name" value="50S ribosomal protein L1"/>
    <property type="match status" value="1"/>
</dbReference>
<proteinExistence type="inferred from homology"/>
<evidence type="ECO:0000256" key="1">
    <source>
        <dbReference type="ARBA" id="ARBA00010531"/>
    </source>
</evidence>
<comment type="caution">
    <text evidence="5">The sequence shown here is derived from an EMBL/GenBank/DDBJ whole genome shotgun (WGS) entry which is preliminary data.</text>
</comment>
<keyword evidence="2" id="KW-0689">Ribosomal protein</keyword>
<comment type="similarity">
    <text evidence="1">Belongs to the universal ribosomal protein uL1 family.</text>
</comment>
<dbReference type="PANTHER" id="PTHR36427">
    <property type="entry name" value="54S RIBOSOMAL PROTEIN L1, MITOCHONDRIAL"/>
    <property type="match status" value="1"/>
</dbReference>
<evidence type="ECO:0000313" key="5">
    <source>
        <dbReference type="EMBL" id="KAG8627713.1"/>
    </source>
</evidence>
<dbReference type="InterPro" id="IPR023674">
    <property type="entry name" value="Ribosomal_uL1-like"/>
</dbReference>
<feature type="region of interest" description="Disordered" evidence="4">
    <location>
        <begin position="281"/>
        <end position="303"/>
    </location>
</feature>
<dbReference type="Proteomes" id="UP000809789">
    <property type="component" value="Unassembled WGS sequence"/>
</dbReference>
<evidence type="ECO:0000313" key="6">
    <source>
        <dbReference type="Proteomes" id="UP000809789"/>
    </source>
</evidence>
<dbReference type="GO" id="GO:0003735">
    <property type="term" value="F:structural constituent of ribosome"/>
    <property type="evidence" value="ECO:0007669"/>
    <property type="project" value="TreeGrafter"/>
</dbReference>
<dbReference type="EMBL" id="JAESVG020000004">
    <property type="protein sequence ID" value="KAG8627713.1"/>
    <property type="molecule type" value="Genomic_DNA"/>
</dbReference>
<dbReference type="AlphaFoldDB" id="A0A8K0L8K5"/>
<dbReference type="PANTHER" id="PTHR36427:SF3">
    <property type="entry name" value="LARGE RIBOSOMAL SUBUNIT PROTEIN UL1M"/>
    <property type="match status" value="1"/>
</dbReference>
<reference evidence="5" key="1">
    <citation type="submission" date="2021-07" db="EMBL/GenBank/DDBJ databases">
        <title>Elsinoe batatas strain:CRI-CJ2 Genome sequencing and assembly.</title>
        <authorList>
            <person name="Huang L."/>
        </authorList>
    </citation>
    <scope>NUCLEOTIDE SEQUENCE</scope>
    <source>
        <strain evidence="5">CRI-CJ2</strain>
    </source>
</reference>
<name>A0A8K0L8K5_9PEZI</name>
<sequence length="303" mass="33026">MASLLPSTRFSVARPLRQVFQLSTRPSILPPTFLLPFQQHHRDASTKSKGSRKAAAAARKKKGRNTFLVTDLSRVPQFPLLDAMRYLKAAEVGRSPTSSKYELHVRLRTLKNGPVVRNRVRLPHPVKTDVRIAVVCPPDTAAAQGALKAGAVMVGEETIFEKVKAGEIEFDQLICHPDSLQKLQKQGLGRVLGPRGMMPSAKTNTVVKDVAAAVRDVAGASEYRERLGVVRMAVGQLGYTPEELQRNIKAFIDALKKDMAGLGDRINKEIHEVVLSSTNGPGLSLNGELRGEDSPSSKDLAVN</sequence>
<dbReference type="CDD" id="cd00403">
    <property type="entry name" value="Ribosomal_L1"/>
    <property type="match status" value="1"/>
</dbReference>
<evidence type="ECO:0000256" key="2">
    <source>
        <dbReference type="ARBA" id="ARBA00022980"/>
    </source>
</evidence>
<organism evidence="5 6">
    <name type="scientific">Elsinoe batatas</name>
    <dbReference type="NCBI Taxonomy" id="2601811"/>
    <lineage>
        <taxon>Eukaryota</taxon>
        <taxon>Fungi</taxon>
        <taxon>Dikarya</taxon>
        <taxon>Ascomycota</taxon>
        <taxon>Pezizomycotina</taxon>
        <taxon>Dothideomycetes</taxon>
        <taxon>Dothideomycetidae</taxon>
        <taxon>Myriangiales</taxon>
        <taxon>Elsinoaceae</taxon>
        <taxon>Elsinoe</taxon>
    </lineage>
</organism>
<dbReference type="InterPro" id="IPR028364">
    <property type="entry name" value="Ribosomal_uL1/biogenesis"/>
</dbReference>
<accession>A0A8K0L8K5</accession>
<keyword evidence="6" id="KW-1185">Reference proteome</keyword>
<dbReference type="SUPFAM" id="SSF56808">
    <property type="entry name" value="Ribosomal protein L1"/>
    <property type="match status" value="1"/>
</dbReference>
<protein>
    <submittedName>
        <fullName evidence="5">Uncharacterized protein</fullName>
    </submittedName>
</protein>
<feature type="region of interest" description="Disordered" evidence="4">
    <location>
        <begin position="40"/>
        <end position="60"/>
    </location>
</feature>